<dbReference type="InterPro" id="IPR047057">
    <property type="entry name" value="MerR_fam"/>
</dbReference>
<dbReference type="PANTHER" id="PTHR30204:SF93">
    <property type="entry name" value="HTH MERR-TYPE DOMAIN-CONTAINING PROTEIN"/>
    <property type="match status" value="1"/>
</dbReference>
<dbReference type="Proteomes" id="UP001596512">
    <property type="component" value="Unassembled WGS sequence"/>
</dbReference>
<dbReference type="SUPFAM" id="SSF46955">
    <property type="entry name" value="Putative DNA-binding domain"/>
    <property type="match status" value="1"/>
</dbReference>
<organism evidence="4 5">
    <name type="scientific">Actinokineospora soli</name>
    <dbReference type="NCBI Taxonomy" id="1048753"/>
    <lineage>
        <taxon>Bacteria</taxon>
        <taxon>Bacillati</taxon>
        <taxon>Actinomycetota</taxon>
        <taxon>Actinomycetes</taxon>
        <taxon>Pseudonocardiales</taxon>
        <taxon>Pseudonocardiaceae</taxon>
        <taxon>Actinokineospora</taxon>
    </lineage>
</organism>
<comment type="caution">
    <text evidence="4">The sequence shown here is derived from an EMBL/GenBank/DDBJ whole genome shotgun (WGS) entry which is preliminary data.</text>
</comment>
<proteinExistence type="predicted"/>
<dbReference type="Gene3D" id="1.10.1660.10">
    <property type="match status" value="1"/>
</dbReference>
<sequence length="192" mass="20738">MGVHPATLRTWESAGLLHPTRDKAGHRLYTPTTIRDAEITRQLRRGGHPLPTSRPSSPPSTKQAPPPPYAPSSTPGKPASPPAAAPSSPPPPNSTPTSPSGPTRPRFPANDRLIPELPHAFQVRHRLHVLSRVTGVLRQERHGLFSQAHRLLVLTYRLIASAEVCRAIATANGRSSPMTSSADLAANRATRW</sequence>
<protein>
    <submittedName>
        <fullName evidence="4">MerR family transcriptional regulator</fullName>
    </submittedName>
</protein>
<evidence type="ECO:0000313" key="4">
    <source>
        <dbReference type="EMBL" id="MFC7617258.1"/>
    </source>
</evidence>
<dbReference type="PROSITE" id="PS50937">
    <property type="entry name" value="HTH_MERR_2"/>
    <property type="match status" value="1"/>
</dbReference>
<feature type="region of interest" description="Disordered" evidence="2">
    <location>
        <begin position="22"/>
        <end position="111"/>
    </location>
</feature>
<evidence type="ECO:0000313" key="5">
    <source>
        <dbReference type="Proteomes" id="UP001596512"/>
    </source>
</evidence>
<dbReference type="InterPro" id="IPR009061">
    <property type="entry name" value="DNA-bd_dom_put_sf"/>
</dbReference>
<keyword evidence="1" id="KW-0238">DNA-binding</keyword>
<reference evidence="5" key="1">
    <citation type="journal article" date="2019" name="Int. J. Syst. Evol. Microbiol.">
        <title>The Global Catalogue of Microorganisms (GCM) 10K type strain sequencing project: providing services to taxonomists for standard genome sequencing and annotation.</title>
        <authorList>
            <consortium name="The Broad Institute Genomics Platform"/>
            <consortium name="The Broad Institute Genome Sequencing Center for Infectious Disease"/>
            <person name="Wu L."/>
            <person name="Ma J."/>
        </authorList>
    </citation>
    <scope>NUCLEOTIDE SEQUENCE [LARGE SCALE GENOMIC DNA]</scope>
    <source>
        <strain evidence="5">JCM 17695</strain>
    </source>
</reference>
<dbReference type="PANTHER" id="PTHR30204">
    <property type="entry name" value="REDOX-CYCLING DRUG-SENSING TRANSCRIPTIONAL ACTIVATOR SOXR"/>
    <property type="match status" value="1"/>
</dbReference>
<accession>A0ABW2TVK5</accession>
<feature type="compositionally biased region" description="Low complexity" evidence="2">
    <location>
        <begin position="95"/>
        <end position="104"/>
    </location>
</feature>
<feature type="domain" description="HTH merR-type" evidence="3">
    <location>
        <begin position="1"/>
        <end position="35"/>
    </location>
</feature>
<feature type="compositionally biased region" description="Low complexity" evidence="2">
    <location>
        <begin position="51"/>
        <end position="63"/>
    </location>
</feature>
<name>A0ABW2TVK5_9PSEU</name>
<dbReference type="EMBL" id="JBHTEY010000004">
    <property type="protein sequence ID" value="MFC7617258.1"/>
    <property type="molecule type" value="Genomic_DNA"/>
</dbReference>
<feature type="region of interest" description="Disordered" evidence="2">
    <location>
        <begin position="173"/>
        <end position="192"/>
    </location>
</feature>
<dbReference type="Pfam" id="PF13411">
    <property type="entry name" value="MerR_1"/>
    <property type="match status" value="1"/>
</dbReference>
<feature type="compositionally biased region" description="Polar residues" evidence="2">
    <location>
        <begin position="173"/>
        <end position="182"/>
    </location>
</feature>
<evidence type="ECO:0000259" key="3">
    <source>
        <dbReference type="PROSITE" id="PS50937"/>
    </source>
</evidence>
<evidence type="ECO:0000256" key="2">
    <source>
        <dbReference type="SAM" id="MobiDB-lite"/>
    </source>
</evidence>
<dbReference type="InterPro" id="IPR000551">
    <property type="entry name" value="MerR-type_HTH_dom"/>
</dbReference>
<gene>
    <name evidence="4" type="ORF">ACFQV2_31385</name>
</gene>
<evidence type="ECO:0000256" key="1">
    <source>
        <dbReference type="ARBA" id="ARBA00023125"/>
    </source>
</evidence>
<feature type="compositionally biased region" description="Pro residues" evidence="2">
    <location>
        <begin position="78"/>
        <end position="94"/>
    </location>
</feature>
<keyword evidence="5" id="KW-1185">Reference proteome</keyword>